<dbReference type="Proteomes" id="UP000295008">
    <property type="component" value="Unassembled WGS sequence"/>
</dbReference>
<reference evidence="2 3" key="1">
    <citation type="submission" date="2019-03" db="EMBL/GenBank/DDBJ databases">
        <title>Genomic Encyclopedia of Type Strains, Phase IV (KMG-IV): sequencing the most valuable type-strain genomes for metagenomic binning, comparative biology and taxonomic classification.</title>
        <authorList>
            <person name="Goeker M."/>
        </authorList>
    </citation>
    <scope>NUCLEOTIDE SEQUENCE [LARGE SCALE GENOMIC DNA]</scope>
    <source>
        <strain evidence="2 3">LX-B</strain>
    </source>
</reference>
<dbReference type="AlphaFoldDB" id="A0A4R1RD96"/>
<dbReference type="Gene3D" id="3.40.630.30">
    <property type="match status" value="1"/>
</dbReference>
<protein>
    <submittedName>
        <fullName evidence="2">RimJ/RimL family protein N-acetyltransferase</fullName>
    </submittedName>
</protein>
<keyword evidence="3" id="KW-1185">Reference proteome</keyword>
<sequence length="172" mass="18922">MMVTRIATGRLILIPFTRRLASSLLDGNSEELLKLALNVHDAWPDTETLETLPKIIKNLEAVPEPTGFESWIIVKREGMIGIGDAGFKGLPNAAGEVDIGYSIIAPEWRKGYGYEAARALLDWAFTQPGVRAVTAECLTDNRGSARILEKLGMSQLGREDGMIHWRVGKPGY</sequence>
<dbReference type="OrthoDB" id="7863753at2"/>
<dbReference type="PROSITE" id="PS51186">
    <property type="entry name" value="GNAT"/>
    <property type="match status" value="1"/>
</dbReference>
<dbReference type="RefSeq" id="WP_132015293.1">
    <property type="nucleotide sequence ID" value="NZ_SLUN01000020.1"/>
</dbReference>
<feature type="domain" description="N-acetyltransferase" evidence="1">
    <location>
        <begin position="22"/>
        <end position="172"/>
    </location>
</feature>
<dbReference type="InterPro" id="IPR016181">
    <property type="entry name" value="Acyl_CoA_acyltransferase"/>
</dbReference>
<dbReference type="Pfam" id="PF13302">
    <property type="entry name" value="Acetyltransf_3"/>
    <property type="match status" value="1"/>
</dbReference>
<organism evidence="2 3">
    <name type="scientific">Hydrogenispora ethanolica</name>
    <dbReference type="NCBI Taxonomy" id="1082276"/>
    <lineage>
        <taxon>Bacteria</taxon>
        <taxon>Bacillati</taxon>
        <taxon>Bacillota</taxon>
        <taxon>Hydrogenispora</taxon>
    </lineage>
</organism>
<dbReference type="InterPro" id="IPR051531">
    <property type="entry name" value="N-acetyltransferase"/>
</dbReference>
<evidence type="ECO:0000313" key="2">
    <source>
        <dbReference type="EMBL" id="TCL63769.1"/>
    </source>
</evidence>
<dbReference type="PANTHER" id="PTHR43792">
    <property type="entry name" value="GNAT FAMILY, PUTATIVE (AFU_ORTHOLOGUE AFUA_3G00765)-RELATED-RELATED"/>
    <property type="match status" value="1"/>
</dbReference>
<keyword evidence="2" id="KW-0808">Transferase</keyword>
<gene>
    <name evidence="2" type="ORF">EDC14_102054</name>
</gene>
<comment type="caution">
    <text evidence="2">The sequence shown here is derived from an EMBL/GenBank/DDBJ whole genome shotgun (WGS) entry which is preliminary data.</text>
</comment>
<evidence type="ECO:0000313" key="3">
    <source>
        <dbReference type="Proteomes" id="UP000295008"/>
    </source>
</evidence>
<dbReference type="GO" id="GO:0016747">
    <property type="term" value="F:acyltransferase activity, transferring groups other than amino-acyl groups"/>
    <property type="evidence" value="ECO:0007669"/>
    <property type="project" value="InterPro"/>
</dbReference>
<dbReference type="EMBL" id="SLUN01000020">
    <property type="protein sequence ID" value="TCL63769.1"/>
    <property type="molecule type" value="Genomic_DNA"/>
</dbReference>
<dbReference type="SUPFAM" id="SSF55729">
    <property type="entry name" value="Acyl-CoA N-acyltransferases (Nat)"/>
    <property type="match status" value="1"/>
</dbReference>
<proteinExistence type="predicted"/>
<dbReference type="InterPro" id="IPR000182">
    <property type="entry name" value="GNAT_dom"/>
</dbReference>
<dbReference type="PANTHER" id="PTHR43792:SF13">
    <property type="entry name" value="ACETYLTRANSFERASE"/>
    <property type="match status" value="1"/>
</dbReference>
<name>A0A4R1RD96_HYDET</name>
<evidence type="ECO:0000259" key="1">
    <source>
        <dbReference type="PROSITE" id="PS51186"/>
    </source>
</evidence>
<accession>A0A4R1RD96</accession>